<feature type="transmembrane region" description="Helical" evidence="10">
    <location>
        <begin position="71"/>
        <end position="92"/>
    </location>
</feature>
<keyword evidence="4" id="KW-1003">Cell membrane</keyword>
<dbReference type="NCBIfam" id="TIGR02847">
    <property type="entry name" value="CyoD"/>
    <property type="match status" value="1"/>
</dbReference>
<dbReference type="InterPro" id="IPR005171">
    <property type="entry name" value="Cyt_c_oxidase_su4_prok"/>
</dbReference>
<evidence type="ECO:0000256" key="2">
    <source>
        <dbReference type="ARBA" id="ARBA00008079"/>
    </source>
</evidence>
<dbReference type="STRING" id="1196324.A374_01954"/>
<dbReference type="eggNOG" id="COG3125">
    <property type="taxonomic scope" value="Bacteria"/>
</dbReference>
<dbReference type="GO" id="GO:0015990">
    <property type="term" value="P:electron transport coupled proton transport"/>
    <property type="evidence" value="ECO:0007669"/>
    <property type="project" value="InterPro"/>
</dbReference>
<evidence type="ECO:0000256" key="3">
    <source>
        <dbReference type="ARBA" id="ARBA00022448"/>
    </source>
</evidence>
<dbReference type="GO" id="GO:0015078">
    <property type="term" value="F:proton transmembrane transporter activity"/>
    <property type="evidence" value="ECO:0007669"/>
    <property type="project" value="TreeGrafter"/>
</dbReference>
<evidence type="ECO:0000256" key="4">
    <source>
        <dbReference type="ARBA" id="ARBA00022475"/>
    </source>
</evidence>
<dbReference type="Pfam" id="PF03626">
    <property type="entry name" value="COX4_pro"/>
    <property type="match status" value="1"/>
</dbReference>
<dbReference type="GO" id="GO:0019646">
    <property type="term" value="P:aerobic electron transport chain"/>
    <property type="evidence" value="ECO:0007669"/>
    <property type="project" value="TreeGrafter"/>
</dbReference>
<dbReference type="PATRIC" id="fig|1196324.3.peg.389"/>
<keyword evidence="8" id="KW-0560">Oxidoreductase</keyword>
<dbReference type="InterPro" id="IPR050968">
    <property type="entry name" value="Cytochrome_c_oxidase_bac_sub4"/>
</dbReference>
<sequence>MEENHGSTKLYVMGFVLSLILTVIPLWLVVQHVFAKGMLTIVITAIAVGQLLIQLFCFMHIKDGEKPRYHAIALVLGAVIVFTIVAGSIWIMTFNSQVH</sequence>
<feature type="transmembrane region" description="Helical" evidence="10">
    <location>
        <begin position="40"/>
        <end position="59"/>
    </location>
</feature>
<evidence type="ECO:0000256" key="5">
    <source>
        <dbReference type="ARBA" id="ARBA00022692"/>
    </source>
</evidence>
<evidence type="ECO:0000313" key="11">
    <source>
        <dbReference type="EMBL" id="EIT86980.1"/>
    </source>
</evidence>
<dbReference type="PANTHER" id="PTHR36835">
    <property type="entry name" value="CYTOCHROME BO(3) UBIQUINOL OXIDASE SUBUNIT 4"/>
    <property type="match status" value="1"/>
</dbReference>
<evidence type="ECO:0000256" key="1">
    <source>
        <dbReference type="ARBA" id="ARBA00004651"/>
    </source>
</evidence>
<dbReference type="RefSeq" id="WP_007200492.1">
    <property type="nucleotide sequence ID" value="NZ_AKKV01000019.1"/>
</dbReference>
<proteinExistence type="inferred from homology"/>
<comment type="caution">
    <text evidence="11">The sequence shown here is derived from an EMBL/GenBank/DDBJ whole genome shotgun (WGS) entry which is preliminary data.</text>
</comment>
<evidence type="ECO:0000256" key="9">
    <source>
        <dbReference type="ARBA" id="ARBA00023136"/>
    </source>
</evidence>
<gene>
    <name evidence="11" type="ORF">A374_01954</name>
</gene>
<evidence type="ECO:0000256" key="7">
    <source>
        <dbReference type="ARBA" id="ARBA00022989"/>
    </source>
</evidence>
<accession>I8UJE4</accession>
<evidence type="ECO:0000256" key="6">
    <source>
        <dbReference type="ARBA" id="ARBA00022982"/>
    </source>
</evidence>
<dbReference type="EMBL" id="AKKV01000019">
    <property type="protein sequence ID" value="EIT86980.1"/>
    <property type="molecule type" value="Genomic_DNA"/>
</dbReference>
<name>I8UJE4_9BACL</name>
<evidence type="ECO:0000313" key="12">
    <source>
        <dbReference type="Proteomes" id="UP000004080"/>
    </source>
</evidence>
<comment type="similarity">
    <text evidence="2">Belongs to the cytochrome c oxidase bacterial subunit 4 family.</text>
</comment>
<keyword evidence="7 10" id="KW-1133">Transmembrane helix</keyword>
<keyword evidence="6" id="KW-0249">Electron transport</keyword>
<comment type="subcellular location">
    <subcellularLocation>
        <location evidence="1">Cell membrane</location>
        <topology evidence="1">Multi-pass membrane protein</topology>
    </subcellularLocation>
</comment>
<keyword evidence="12" id="KW-1185">Reference proteome</keyword>
<reference evidence="11 12" key="1">
    <citation type="journal article" date="2012" name="J. Bacteriol.">
        <title>Genome of Bacillus macauensis ZFHKF-1, a Long-Chain-Forming Bacterium.</title>
        <authorList>
            <person name="Cai L."/>
            <person name="Zhang T."/>
        </authorList>
    </citation>
    <scope>NUCLEOTIDE SEQUENCE [LARGE SCALE GENOMIC DNA]</scope>
    <source>
        <strain evidence="11 12">ZFHKF-1</strain>
    </source>
</reference>
<keyword evidence="9 10" id="KW-0472">Membrane</keyword>
<dbReference type="Proteomes" id="UP000004080">
    <property type="component" value="Unassembled WGS sequence"/>
</dbReference>
<evidence type="ECO:0000256" key="10">
    <source>
        <dbReference type="SAM" id="Phobius"/>
    </source>
</evidence>
<dbReference type="GO" id="GO:0009319">
    <property type="term" value="C:cytochrome o ubiquinol oxidase complex"/>
    <property type="evidence" value="ECO:0007669"/>
    <property type="project" value="TreeGrafter"/>
</dbReference>
<organism evidence="11 12">
    <name type="scientific">Fictibacillus macauensis ZFHKF-1</name>
    <dbReference type="NCBI Taxonomy" id="1196324"/>
    <lineage>
        <taxon>Bacteria</taxon>
        <taxon>Bacillati</taxon>
        <taxon>Bacillota</taxon>
        <taxon>Bacilli</taxon>
        <taxon>Bacillales</taxon>
        <taxon>Fictibacillaceae</taxon>
        <taxon>Fictibacillus</taxon>
    </lineage>
</organism>
<dbReference type="PANTHER" id="PTHR36835:SF1">
    <property type="entry name" value="CYTOCHROME BO(3) UBIQUINOL OXIDASE SUBUNIT 4"/>
    <property type="match status" value="1"/>
</dbReference>
<feature type="transmembrane region" description="Helical" evidence="10">
    <location>
        <begin position="12"/>
        <end position="34"/>
    </location>
</feature>
<dbReference type="GO" id="GO:0005886">
    <property type="term" value="C:plasma membrane"/>
    <property type="evidence" value="ECO:0007669"/>
    <property type="project" value="UniProtKB-SubCell"/>
</dbReference>
<keyword evidence="3" id="KW-0813">Transport</keyword>
<evidence type="ECO:0000256" key="8">
    <source>
        <dbReference type="ARBA" id="ARBA00023002"/>
    </source>
</evidence>
<keyword evidence="5 10" id="KW-0812">Transmembrane</keyword>
<dbReference type="GO" id="GO:0009486">
    <property type="term" value="F:cytochrome bo3 ubiquinol oxidase activity"/>
    <property type="evidence" value="ECO:0007669"/>
    <property type="project" value="InterPro"/>
</dbReference>
<protein>
    <submittedName>
        <fullName evidence="11">Cytochrome o quinol oxidase subunit IV</fullName>
    </submittedName>
</protein>
<dbReference type="InterPro" id="IPR014210">
    <property type="entry name" value="Cyt_o_ubiqinol_oxidase_su4"/>
</dbReference>
<dbReference type="AlphaFoldDB" id="I8UJE4"/>